<name>A0AAN0IHE0_AMPQE</name>
<dbReference type="CDD" id="cd02895">
    <property type="entry name" value="GGTase-I"/>
    <property type="match status" value="1"/>
</dbReference>
<reference evidence="18" key="1">
    <citation type="journal article" date="2010" name="Nature">
        <title>The Amphimedon queenslandica genome and the evolution of animal complexity.</title>
        <authorList>
            <person name="Srivastava M."/>
            <person name="Simakov O."/>
            <person name="Chapman J."/>
            <person name="Fahey B."/>
            <person name="Gauthier M.E."/>
            <person name="Mitros T."/>
            <person name="Richards G.S."/>
            <person name="Conaco C."/>
            <person name="Dacre M."/>
            <person name="Hellsten U."/>
            <person name="Larroux C."/>
            <person name="Putnam N.H."/>
            <person name="Stanke M."/>
            <person name="Adamska M."/>
            <person name="Darling A."/>
            <person name="Degnan S.M."/>
            <person name="Oakley T.H."/>
            <person name="Plachetzki D.C."/>
            <person name="Zhai Y."/>
            <person name="Adamski M."/>
            <person name="Calcino A."/>
            <person name="Cummins S.F."/>
            <person name="Goodstein D.M."/>
            <person name="Harris C."/>
            <person name="Jackson D.J."/>
            <person name="Leys S.P."/>
            <person name="Shu S."/>
            <person name="Woodcroft B.J."/>
            <person name="Vervoort M."/>
            <person name="Kosik K.S."/>
            <person name="Manning G."/>
            <person name="Degnan B.M."/>
            <person name="Rokhsar D.S."/>
        </authorList>
    </citation>
    <scope>NUCLEOTIDE SEQUENCE [LARGE SCALE GENOMIC DNA]</scope>
</reference>
<evidence type="ECO:0000256" key="1">
    <source>
        <dbReference type="ARBA" id="ARBA00001946"/>
    </source>
</evidence>
<protein>
    <recommendedName>
        <fullName evidence="5">Geranylgeranyl transferase type-1 subunit beta</fullName>
        <ecNumber evidence="4">2.5.1.59</ecNumber>
    </recommendedName>
    <alternativeName>
        <fullName evidence="12">Geranylgeranyl transferase type I subunit beta</fullName>
    </alternativeName>
    <alternativeName>
        <fullName evidence="15">Type I protein geranyl-geranyltransferase subunit beta</fullName>
    </alternativeName>
</protein>
<keyword evidence="6" id="KW-0637">Prenyltransferase</keyword>
<evidence type="ECO:0000256" key="9">
    <source>
        <dbReference type="ARBA" id="ARBA00022737"/>
    </source>
</evidence>
<dbReference type="PANTHER" id="PTHR11774:SF4">
    <property type="entry name" value="GERANYLGERANYL TRANSFERASE TYPE-1 SUBUNIT BETA"/>
    <property type="match status" value="1"/>
</dbReference>
<dbReference type="InterPro" id="IPR041960">
    <property type="entry name" value="GGTase_I_beta"/>
</dbReference>
<evidence type="ECO:0000256" key="12">
    <source>
        <dbReference type="ARBA" id="ARBA00031713"/>
    </source>
</evidence>
<dbReference type="Gene3D" id="1.50.10.20">
    <property type="match status" value="1"/>
</dbReference>
<keyword evidence="11" id="KW-0460">Magnesium</keyword>
<accession>A0AAN0IHE0</accession>
<comment type="subunit">
    <text evidence="14">Heterodimer of FNTA and PGGT1B. PGGT1B mediates interaction with substrate peptides.</text>
</comment>
<dbReference type="SUPFAM" id="SSF48239">
    <property type="entry name" value="Terpenoid cyclases/Protein prenyltransferases"/>
    <property type="match status" value="1"/>
</dbReference>
<dbReference type="FunFam" id="1.50.10.20:FF:000005">
    <property type="entry name" value="Geranylgeranyl transferase type-1 subunit beta"/>
    <property type="match status" value="1"/>
</dbReference>
<feature type="domain" description="Prenyltransferase alpha-alpha toroid" evidence="16">
    <location>
        <begin position="23"/>
        <end position="350"/>
    </location>
</feature>
<evidence type="ECO:0000256" key="15">
    <source>
        <dbReference type="ARBA" id="ARBA00078363"/>
    </source>
</evidence>
<dbReference type="EC" id="2.5.1.59" evidence="4"/>
<evidence type="ECO:0000256" key="5">
    <source>
        <dbReference type="ARBA" id="ARBA00020603"/>
    </source>
</evidence>
<dbReference type="GO" id="GO:0005953">
    <property type="term" value="C:CAAX-protein geranylgeranyltransferase complex"/>
    <property type="evidence" value="ECO:0007669"/>
    <property type="project" value="InterPro"/>
</dbReference>
<evidence type="ECO:0000256" key="3">
    <source>
        <dbReference type="ARBA" id="ARBA00010497"/>
    </source>
</evidence>
<dbReference type="InterPro" id="IPR008930">
    <property type="entry name" value="Terpenoid_cyclase/PrenylTrfase"/>
</dbReference>
<evidence type="ECO:0000256" key="13">
    <source>
        <dbReference type="ARBA" id="ARBA00050428"/>
    </source>
</evidence>
<dbReference type="AlphaFoldDB" id="A0AAN0IHE0"/>
<organism evidence="17 18">
    <name type="scientific">Amphimedon queenslandica</name>
    <name type="common">Sponge</name>
    <dbReference type="NCBI Taxonomy" id="400682"/>
    <lineage>
        <taxon>Eukaryota</taxon>
        <taxon>Metazoa</taxon>
        <taxon>Porifera</taxon>
        <taxon>Demospongiae</taxon>
        <taxon>Heteroscleromorpha</taxon>
        <taxon>Haplosclerida</taxon>
        <taxon>Niphatidae</taxon>
        <taxon>Amphimedon</taxon>
    </lineage>
</organism>
<gene>
    <name evidence="17" type="primary">100632587</name>
</gene>
<evidence type="ECO:0000256" key="2">
    <source>
        <dbReference type="ARBA" id="ARBA00001947"/>
    </source>
</evidence>
<evidence type="ECO:0000313" key="18">
    <source>
        <dbReference type="Proteomes" id="UP000007879"/>
    </source>
</evidence>
<comment type="cofactor">
    <cofactor evidence="1">
        <name>Mg(2+)</name>
        <dbReference type="ChEBI" id="CHEBI:18420"/>
    </cofactor>
</comment>
<evidence type="ECO:0000256" key="11">
    <source>
        <dbReference type="ARBA" id="ARBA00022842"/>
    </source>
</evidence>
<proteinExistence type="inferred from homology"/>
<dbReference type="GO" id="GO:0046872">
    <property type="term" value="F:metal ion binding"/>
    <property type="evidence" value="ECO:0007669"/>
    <property type="project" value="UniProtKB-KW"/>
</dbReference>
<dbReference type="Proteomes" id="UP000007879">
    <property type="component" value="Unassembled WGS sequence"/>
</dbReference>
<dbReference type="EnsemblMetazoa" id="XM_003388716.3">
    <property type="protein sequence ID" value="XP_003388764.2"/>
    <property type="gene ID" value="LOC100632587"/>
</dbReference>
<keyword evidence="7" id="KW-0808">Transferase</keyword>
<evidence type="ECO:0000256" key="8">
    <source>
        <dbReference type="ARBA" id="ARBA00022723"/>
    </source>
</evidence>
<keyword evidence="18" id="KW-1185">Reference proteome</keyword>
<reference evidence="17" key="2">
    <citation type="submission" date="2024-06" db="UniProtKB">
        <authorList>
            <consortium name="EnsemblMetazoa"/>
        </authorList>
    </citation>
    <scope>IDENTIFICATION</scope>
</reference>
<evidence type="ECO:0000256" key="7">
    <source>
        <dbReference type="ARBA" id="ARBA00022679"/>
    </source>
</evidence>
<comment type="similarity">
    <text evidence="3">Belongs to the protein prenyltransferase subunit beta family.</text>
</comment>
<evidence type="ECO:0000313" key="17">
    <source>
        <dbReference type="EnsemblMetazoa" id="XP_003388764.2"/>
    </source>
</evidence>
<sequence length="365" mass="40719">MSLFNSNSMSEVDAVKEEEEFVVKKHVRYFSRCLDILPTQCQSLDANRMTILFFCLSGLDVLDNLSVIDDQRGSEIIEWIYSQQVLPDQSDESSLSKCGFRGSSFLGVPHDNSKSPVSYPYDCSHIAMTYTALSCLLILGDNLSRINKPAVLTGIKALQQPDGSFCSTVEQSESDMRFVYCACCVSYILNDWSVVDVSLTADYIKKSLAYNFGFGQGPSLESHGGSTYCAVASLVLMNKLESTLTLREIERIKKWCIMRQLTGFQGRPNKPADTCYSFWIGATLEMLGASDWVDKELNVQFILSTEGEYTGGFSKWPKCHPDPLHSYLGLCGLSLTNYSQLKPISAPLNISQRAAEWLQSIRGNF</sequence>
<evidence type="ECO:0000256" key="6">
    <source>
        <dbReference type="ARBA" id="ARBA00022602"/>
    </source>
</evidence>
<dbReference type="KEGG" id="aqu:100632587"/>
<dbReference type="Pfam" id="PF00432">
    <property type="entry name" value="Prenyltrans"/>
    <property type="match status" value="1"/>
</dbReference>
<dbReference type="InterPro" id="IPR001330">
    <property type="entry name" value="Prenyltrans"/>
</dbReference>
<evidence type="ECO:0000256" key="4">
    <source>
        <dbReference type="ARBA" id="ARBA00012700"/>
    </source>
</evidence>
<evidence type="ECO:0000256" key="14">
    <source>
        <dbReference type="ARBA" id="ARBA00065714"/>
    </source>
</evidence>
<keyword evidence="8" id="KW-0479">Metal-binding</keyword>
<keyword evidence="9" id="KW-0677">Repeat</keyword>
<dbReference type="PANTHER" id="PTHR11774">
    <property type="entry name" value="GERANYLGERANYL TRANSFERASE TYPE BETA SUBUNIT"/>
    <property type="match status" value="1"/>
</dbReference>
<evidence type="ECO:0000259" key="16">
    <source>
        <dbReference type="Pfam" id="PF00432"/>
    </source>
</evidence>
<comment type="catalytic activity">
    <reaction evidence="13">
        <text>geranylgeranyl diphosphate + L-cysteinyl-[protein] = S-geranylgeranyl-L-cysteinyl-[protein] + diphosphate</text>
        <dbReference type="Rhea" id="RHEA:21240"/>
        <dbReference type="Rhea" id="RHEA-COMP:10131"/>
        <dbReference type="Rhea" id="RHEA-COMP:11537"/>
        <dbReference type="ChEBI" id="CHEBI:29950"/>
        <dbReference type="ChEBI" id="CHEBI:33019"/>
        <dbReference type="ChEBI" id="CHEBI:57533"/>
        <dbReference type="ChEBI" id="CHEBI:86021"/>
        <dbReference type="EC" id="2.5.1.59"/>
    </reaction>
</comment>
<keyword evidence="10" id="KW-0862">Zinc</keyword>
<comment type="cofactor">
    <cofactor evidence="2">
        <name>Zn(2+)</name>
        <dbReference type="ChEBI" id="CHEBI:29105"/>
    </cofactor>
</comment>
<evidence type="ECO:0000256" key="10">
    <source>
        <dbReference type="ARBA" id="ARBA00022833"/>
    </source>
</evidence>
<dbReference type="InterPro" id="IPR045089">
    <property type="entry name" value="PGGT1B-like"/>
</dbReference>
<dbReference type="GO" id="GO:0004662">
    <property type="term" value="F:CAAX-protein geranylgeranyltransferase activity"/>
    <property type="evidence" value="ECO:0007669"/>
    <property type="project" value="UniProtKB-EC"/>
</dbReference>